<dbReference type="HOGENOM" id="CLU_3286571_0_0_5"/>
<protein>
    <submittedName>
        <fullName evidence="1">Uncharacterized protein</fullName>
    </submittedName>
</protein>
<sequence>MLYNIKYNLTKNFIHLINSWYNYDASASWWNIFILRLTKN</sequence>
<name>K7YSU2_9PROT</name>
<accession>K7YSU2</accession>
<evidence type="ECO:0000313" key="2">
    <source>
        <dbReference type="Proteomes" id="UP000010077"/>
    </source>
</evidence>
<dbReference type="EMBL" id="CP003539">
    <property type="protein sequence ID" value="AFX99644.1"/>
    <property type="molecule type" value="Genomic_DNA"/>
</dbReference>
<dbReference type="KEGG" id="thal:A1OE_1475"/>
<reference evidence="1 2" key="1">
    <citation type="journal article" date="2012" name="Proc. Natl. Acad. Sci. U.S.A.">
        <title>Genome streamlining and chemical defense in a coral reef symbiosis.</title>
        <authorList>
            <person name="Kwan J.C."/>
            <person name="Donia M.S."/>
            <person name="Han A.W."/>
            <person name="Hirose E."/>
            <person name="Haygood M.G."/>
            <person name="Schmidt E.W."/>
        </authorList>
    </citation>
    <scope>NUCLEOTIDE SEQUENCE [LARGE SCALE GENOMIC DNA]</scope>
    <source>
        <strain evidence="1 2">L2</strain>
    </source>
</reference>
<dbReference type="AlphaFoldDB" id="K7YSU2"/>
<keyword evidence="2" id="KW-1185">Reference proteome</keyword>
<gene>
    <name evidence="1" type="ORF">A1OE_1475</name>
</gene>
<organism evidence="1 2">
    <name type="scientific">Candidatus Endolissoclinum faulkneri L2</name>
    <dbReference type="NCBI Taxonomy" id="1193729"/>
    <lineage>
        <taxon>Bacteria</taxon>
        <taxon>Pseudomonadati</taxon>
        <taxon>Pseudomonadota</taxon>
        <taxon>Alphaproteobacteria</taxon>
        <taxon>Rhodospirillales</taxon>
        <taxon>Rhodospirillaceae</taxon>
        <taxon>Candidatus Endolissoclinum</taxon>
    </lineage>
</organism>
<proteinExistence type="predicted"/>
<evidence type="ECO:0000313" key="1">
    <source>
        <dbReference type="EMBL" id="AFX99644.1"/>
    </source>
</evidence>
<dbReference type="Proteomes" id="UP000010077">
    <property type="component" value="Chromosome"/>
</dbReference>